<dbReference type="EMBL" id="KZ613537">
    <property type="protein sequence ID" value="PMD13008.1"/>
    <property type="molecule type" value="Genomic_DNA"/>
</dbReference>
<dbReference type="AlphaFoldDB" id="A0A2J6PG63"/>
<dbReference type="Proteomes" id="UP000235672">
    <property type="component" value="Unassembled WGS sequence"/>
</dbReference>
<organism evidence="2 3">
    <name type="scientific">Hyaloscypha hepaticicola</name>
    <dbReference type="NCBI Taxonomy" id="2082293"/>
    <lineage>
        <taxon>Eukaryota</taxon>
        <taxon>Fungi</taxon>
        <taxon>Dikarya</taxon>
        <taxon>Ascomycota</taxon>
        <taxon>Pezizomycotina</taxon>
        <taxon>Leotiomycetes</taxon>
        <taxon>Helotiales</taxon>
        <taxon>Hyaloscyphaceae</taxon>
        <taxon>Hyaloscypha</taxon>
    </lineage>
</organism>
<protein>
    <submittedName>
        <fullName evidence="2">Uncharacterized protein</fullName>
    </submittedName>
</protein>
<feature type="compositionally biased region" description="Low complexity" evidence="1">
    <location>
        <begin position="287"/>
        <end position="300"/>
    </location>
</feature>
<proteinExistence type="predicted"/>
<name>A0A2J6PG63_9HELO</name>
<reference evidence="2 3" key="1">
    <citation type="submission" date="2016-05" db="EMBL/GenBank/DDBJ databases">
        <title>A degradative enzymes factory behind the ericoid mycorrhizal symbiosis.</title>
        <authorList>
            <consortium name="DOE Joint Genome Institute"/>
            <person name="Martino E."/>
            <person name="Morin E."/>
            <person name="Grelet G."/>
            <person name="Kuo A."/>
            <person name="Kohler A."/>
            <person name="Daghino S."/>
            <person name="Barry K."/>
            <person name="Choi C."/>
            <person name="Cichocki N."/>
            <person name="Clum A."/>
            <person name="Copeland A."/>
            <person name="Hainaut M."/>
            <person name="Haridas S."/>
            <person name="Labutti K."/>
            <person name="Lindquist E."/>
            <person name="Lipzen A."/>
            <person name="Khouja H.-R."/>
            <person name="Murat C."/>
            <person name="Ohm R."/>
            <person name="Olson A."/>
            <person name="Spatafora J."/>
            <person name="Veneault-Fourrey C."/>
            <person name="Henrissat B."/>
            <person name="Grigoriev I."/>
            <person name="Martin F."/>
            <person name="Perotto S."/>
        </authorList>
    </citation>
    <scope>NUCLEOTIDE SEQUENCE [LARGE SCALE GENOMIC DNA]</scope>
    <source>
        <strain evidence="2 3">UAMH 7357</strain>
    </source>
</reference>
<accession>A0A2J6PG63</accession>
<evidence type="ECO:0000313" key="2">
    <source>
        <dbReference type="EMBL" id="PMD13008.1"/>
    </source>
</evidence>
<keyword evidence="3" id="KW-1185">Reference proteome</keyword>
<evidence type="ECO:0000313" key="3">
    <source>
        <dbReference type="Proteomes" id="UP000235672"/>
    </source>
</evidence>
<feature type="region of interest" description="Disordered" evidence="1">
    <location>
        <begin position="287"/>
        <end position="307"/>
    </location>
</feature>
<evidence type="ECO:0000256" key="1">
    <source>
        <dbReference type="SAM" id="MobiDB-lite"/>
    </source>
</evidence>
<gene>
    <name evidence="2" type="ORF">NA56DRAFT_712470</name>
</gene>
<sequence>MAEIMPCTPQRGNMPSVQETLYSTSASTSFLDSGLRILQSCLPAAFLSKSHPGYGIFHRLLPSAIQLITAILSLSSPSPRHAPREESQQLPHTRLKRFTHCLLHPYNSFPERSHSQLPHSRLKRGSSHASLYDTHYCSSFSLLTTLLKVRLVARPSLLHYHGSLHSPTCSRPAHCLPVAALRSVSLQVSRFSLLTIHFKARLTADLSLIFLRLLRVGIIAGYLLPFLRLLRVQLTAGYLLLFSRRLRGRLTTSHHLLRSHGPFKIRFIAGNPLLLTRLLWDPIHSRPSPSRFSRLPSDSPARNKLNTSHCSAENIPKNFLTV</sequence>